<keyword evidence="1" id="KW-0677">Repeat</keyword>
<feature type="repeat" description="ANK" evidence="3">
    <location>
        <begin position="463"/>
        <end position="495"/>
    </location>
</feature>
<dbReference type="EMBL" id="CAJGYM010000001">
    <property type="protein sequence ID" value="CAD6184969.1"/>
    <property type="molecule type" value="Genomic_DNA"/>
</dbReference>
<organism evidence="4 5">
    <name type="scientific">Caenorhabditis auriculariae</name>
    <dbReference type="NCBI Taxonomy" id="2777116"/>
    <lineage>
        <taxon>Eukaryota</taxon>
        <taxon>Metazoa</taxon>
        <taxon>Ecdysozoa</taxon>
        <taxon>Nematoda</taxon>
        <taxon>Chromadorea</taxon>
        <taxon>Rhabditida</taxon>
        <taxon>Rhabditina</taxon>
        <taxon>Rhabditomorpha</taxon>
        <taxon>Rhabditoidea</taxon>
        <taxon>Rhabditidae</taxon>
        <taxon>Peloderinae</taxon>
        <taxon>Caenorhabditis</taxon>
    </lineage>
</organism>
<feature type="repeat" description="ANK" evidence="3">
    <location>
        <begin position="52"/>
        <end position="84"/>
    </location>
</feature>
<dbReference type="PROSITE" id="PS50088">
    <property type="entry name" value="ANK_REPEAT"/>
    <property type="match status" value="4"/>
</dbReference>
<dbReference type="Pfam" id="PF12796">
    <property type="entry name" value="Ank_2"/>
    <property type="match status" value="3"/>
</dbReference>
<dbReference type="PROSITE" id="PS50297">
    <property type="entry name" value="ANK_REP_REGION"/>
    <property type="match status" value="3"/>
</dbReference>
<sequence length="550" mass="60938">MDEEVSLMDFLKECNDETYQKEVRLWGLASKSGYADWVERRFHLCWSPERCKREKILHIAAKFPQEGLISMLIGAGASIEARDYKGRTPLSRACKAGKLKSIEDLIAHGADVNSQDDNGKTPLVQLMNSMVEDRDEHLSTLLRAGADAKLAYKVRLSVHIGGGSSRGLVFLAGPSSPGLGPHFCKEALGRAKVDVQPLHRAIIKDCKKSFREILKQEVDVNEVGCSDHVPLSLALLSKKNSSFFVKALLDHGADPFTKKSVLVKSAFCSEVAQACARAGPSPSRSPDHFRRHQLLHRAVAIGDSPSVNEFLLRGFEVNMRNDYGFTPLMTAVKCRNYHLIKLLLRYGADVKLLSPVGWSPRLGSRSLVVDATISGCPKTLKRILDAGLWPAVRGKQGKKLMSRSIEQHAFEVTAWLVRKKVGIRGQNENGETILHQLALLNTPNPLRAMGRRRIELNDVQDDDGNTAIHFAASLDYVQNIKILLDRGANPEIRNMNGETPLDVAKLFQNSGSEYVLGKYLEKMADGNSELSHSDSDYSLIDFEEVSGMDQ</sequence>
<keyword evidence="2 3" id="KW-0040">ANK repeat</keyword>
<protein>
    <submittedName>
        <fullName evidence="4">Uncharacterized protein</fullName>
    </submittedName>
</protein>
<evidence type="ECO:0000256" key="2">
    <source>
        <dbReference type="ARBA" id="ARBA00023043"/>
    </source>
</evidence>
<dbReference type="PANTHER" id="PTHR24198">
    <property type="entry name" value="ANKYRIN REPEAT AND PROTEIN KINASE DOMAIN-CONTAINING PROTEIN"/>
    <property type="match status" value="1"/>
</dbReference>
<dbReference type="InterPro" id="IPR002110">
    <property type="entry name" value="Ankyrin_rpt"/>
</dbReference>
<comment type="caution">
    <text evidence="4">The sequence shown here is derived from an EMBL/GenBank/DDBJ whole genome shotgun (WGS) entry which is preliminary data.</text>
</comment>
<dbReference type="SMART" id="SM00248">
    <property type="entry name" value="ANK"/>
    <property type="match status" value="9"/>
</dbReference>
<dbReference type="OrthoDB" id="448455at2759"/>
<dbReference type="Gene3D" id="1.25.40.20">
    <property type="entry name" value="Ankyrin repeat-containing domain"/>
    <property type="match status" value="3"/>
</dbReference>
<evidence type="ECO:0000313" key="5">
    <source>
        <dbReference type="Proteomes" id="UP000835052"/>
    </source>
</evidence>
<evidence type="ECO:0000256" key="3">
    <source>
        <dbReference type="PROSITE-ProRule" id="PRU00023"/>
    </source>
</evidence>
<dbReference type="InterPro" id="IPR036770">
    <property type="entry name" value="Ankyrin_rpt-contain_sf"/>
</dbReference>
<evidence type="ECO:0000313" key="4">
    <source>
        <dbReference type="EMBL" id="CAD6184969.1"/>
    </source>
</evidence>
<feature type="repeat" description="ANK" evidence="3">
    <location>
        <begin position="323"/>
        <end position="355"/>
    </location>
</feature>
<accession>A0A8S1GNY1</accession>
<dbReference type="PANTHER" id="PTHR24198:SF165">
    <property type="entry name" value="ANKYRIN REPEAT-CONTAINING PROTEIN-RELATED"/>
    <property type="match status" value="1"/>
</dbReference>
<evidence type="ECO:0000256" key="1">
    <source>
        <dbReference type="ARBA" id="ARBA00022737"/>
    </source>
</evidence>
<dbReference type="Proteomes" id="UP000835052">
    <property type="component" value="Unassembled WGS sequence"/>
</dbReference>
<dbReference type="AlphaFoldDB" id="A0A8S1GNY1"/>
<dbReference type="SUPFAM" id="SSF48403">
    <property type="entry name" value="Ankyrin repeat"/>
    <property type="match status" value="2"/>
</dbReference>
<gene>
    <name evidence="4" type="ORF">CAUJ_LOCUS888</name>
</gene>
<name>A0A8S1GNY1_9PELO</name>
<feature type="repeat" description="ANK" evidence="3">
    <location>
        <begin position="85"/>
        <end position="117"/>
    </location>
</feature>
<keyword evidence="5" id="KW-1185">Reference proteome</keyword>
<reference evidence="4" key="1">
    <citation type="submission" date="2020-10" db="EMBL/GenBank/DDBJ databases">
        <authorList>
            <person name="Kikuchi T."/>
        </authorList>
    </citation>
    <scope>NUCLEOTIDE SEQUENCE</scope>
    <source>
        <strain evidence="4">NKZ352</strain>
    </source>
</reference>
<proteinExistence type="predicted"/>